<dbReference type="CDD" id="cd00185">
    <property type="entry name" value="TNFRSF"/>
    <property type="match status" value="1"/>
</dbReference>
<protein>
    <submittedName>
        <fullName evidence="6">Tumor necrosis factor receptor superfamily member 6</fullName>
    </submittedName>
</protein>
<dbReference type="GO" id="GO:0031265">
    <property type="term" value="C:CD95 death-inducing signaling complex"/>
    <property type="evidence" value="ECO:0007669"/>
    <property type="project" value="TreeGrafter"/>
</dbReference>
<dbReference type="PANTHER" id="PTHR46874:SF1">
    <property type="entry name" value="TUMOR NECROSIS FACTOR RECEPTOR SUPERFAMILY MEMBER 6"/>
    <property type="match status" value="1"/>
</dbReference>
<dbReference type="GO" id="GO:0097527">
    <property type="term" value="P:necroptotic signaling pathway"/>
    <property type="evidence" value="ECO:0007669"/>
    <property type="project" value="TreeGrafter"/>
</dbReference>
<feature type="chain" id="PRO_5042464640" evidence="3">
    <location>
        <begin position="21"/>
        <end position="215"/>
    </location>
</feature>
<gene>
    <name evidence="6" type="primary">cd27</name>
</gene>
<dbReference type="GO" id="GO:0005031">
    <property type="term" value="F:tumor necrosis factor receptor activity"/>
    <property type="evidence" value="ECO:0007669"/>
    <property type="project" value="TreeGrafter"/>
</dbReference>
<dbReference type="GO" id="GO:0032872">
    <property type="term" value="P:regulation of stress-activated MAPK cascade"/>
    <property type="evidence" value="ECO:0007669"/>
    <property type="project" value="TreeGrafter"/>
</dbReference>
<keyword evidence="2" id="KW-0472">Membrane</keyword>
<name>A0AAJ7PTJ8_LATCA</name>
<dbReference type="GO" id="GO:0097049">
    <property type="term" value="P:motor neuron apoptotic process"/>
    <property type="evidence" value="ECO:0007669"/>
    <property type="project" value="TreeGrafter"/>
</dbReference>
<dbReference type="GO" id="GO:0006924">
    <property type="term" value="P:activation-induced cell death of T cells"/>
    <property type="evidence" value="ECO:0007669"/>
    <property type="project" value="TreeGrafter"/>
</dbReference>
<dbReference type="GO" id="GO:0043066">
    <property type="term" value="P:negative regulation of apoptotic process"/>
    <property type="evidence" value="ECO:0007669"/>
    <property type="project" value="TreeGrafter"/>
</dbReference>
<feature type="signal peptide" evidence="3">
    <location>
        <begin position="1"/>
        <end position="20"/>
    </location>
</feature>
<feature type="repeat" description="TNFR-Cys" evidence="1">
    <location>
        <begin position="65"/>
        <end position="106"/>
    </location>
</feature>
<dbReference type="Proteomes" id="UP000694890">
    <property type="component" value="Linkage group LG15"/>
</dbReference>
<reference evidence="6" key="1">
    <citation type="submission" date="2025-08" db="UniProtKB">
        <authorList>
            <consortium name="RefSeq"/>
        </authorList>
    </citation>
    <scope>IDENTIFICATION</scope>
    <source>
        <tissue evidence="6">Brain</tissue>
    </source>
</reference>
<proteinExistence type="predicted"/>
<dbReference type="InterPro" id="IPR001368">
    <property type="entry name" value="TNFR/NGFR_Cys_rich_reg"/>
</dbReference>
<evidence type="ECO:0000256" key="2">
    <source>
        <dbReference type="SAM" id="Phobius"/>
    </source>
</evidence>
<keyword evidence="6" id="KW-0675">Receptor</keyword>
<evidence type="ECO:0000256" key="1">
    <source>
        <dbReference type="PROSITE-ProRule" id="PRU00206"/>
    </source>
</evidence>
<accession>A0AAJ7PTJ8</accession>
<comment type="caution">
    <text evidence="1">Lacks conserved residue(s) required for the propagation of feature annotation.</text>
</comment>
<evidence type="ECO:0000313" key="5">
    <source>
        <dbReference type="Proteomes" id="UP000694890"/>
    </source>
</evidence>
<dbReference type="GO" id="GO:0009897">
    <property type="term" value="C:external side of plasma membrane"/>
    <property type="evidence" value="ECO:0007669"/>
    <property type="project" value="TreeGrafter"/>
</dbReference>
<evidence type="ECO:0000256" key="3">
    <source>
        <dbReference type="SAM" id="SignalP"/>
    </source>
</evidence>
<dbReference type="GeneID" id="108887356"/>
<dbReference type="GO" id="GO:0097192">
    <property type="term" value="P:extrinsic apoptotic signaling pathway in absence of ligand"/>
    <property type="evidence" value="ECO:0007669"/>
    <property type="project" value="TreeGrafter"/>
</dbReference>
<dbReference type="SMART" id="SM00208">
    <property type="entry name" value="TNFR"/>
    <property type="match status" value="1"/>
</dbReference>
<dbReference type="PANTHER" id="PTHR46874">
    <property type="entry name" value="TUMOR NECROSIS FACTOR RECEPTOR SUPERFAMILY MEMBER 6"/>
    <property type="match status" value="1"/>
</dbReference>
<sequence length="215" mass="23831">MRPLCYIAFTLLCSLSFLSSEPSIQCNKTQYAWPLDAPKFCCDKCPPGKSMETRPLDSCKIKCEPCEGDRYINFHNVELNCKICTNCNKTNMEYKSPCNATHDAVCRCKPGYGCTDQSCTQCVPIPDTTPPSTPTSTTPQAPTEPIKDTMWFLVIIALLCAVCALVVVTKIKPFLHWIRSKLAEKPALTPSYSGDDDVSKPVQEVCGKCDQLIDI</sequence>
<dbReference type="KEGG" id="lcf:108887356"/>
<feature type="transmembrane region" description="Helical" evidence="2">
    <location>
        <begin position="150"/>
        <end position="171"/>
    </location>
</feature>
<dbReference type="RefSeq" id="XP_018538262.1">
    <property type="nucleotide sequence ID" value="XM_018682746.2"/>
</dbReference>
<keyword evidence="3" id="KW-0732">Signal</keyword>
<keyword evidence="2" id="KW-0812">Transmembrane</keyword>
<dbReference type="GO" id="GO:0045121">
    <property type="term" value="C:membrane raft"/>
    <property type="evidence" value="ECO:0007669"/>
    <property type="project" value="TreeGrafter"/>
</dbReference>
<feature type="disulfide bond" evidence="1">
    <location>
        <begin position="66"/>
        <end position="81"/>
    </location>
</feature>
<dbReference type="PROSITE" id="PS00652">
    <property type="entry name" value="TNFR_NGFR_1"/>
    <property type="match status" value="1"/>
</dbReference>
<evidence type="ECO:0000259" key="4">
    <source>
        <dbReference type="PROSITE" id="PS50050"/>
    </source>
</evidence>
<dbReference type="PROSITE" id="PS50050">
    <property type="entry name" value="TNFR_NGFR_2"/>
    <property type="match status" value="1"/>
</dbReference>
<keyword evidence="1" id="KW-1015">Disulfide bond</keyword>
<dbReference type="SUPFAM" id="SSF57586">
    <property type="entry name" value="TNF receptor-like"/>
    <property type="match status" value="2"/>
</dbReference>
<organism evidence="5 6">
    <name type="scientific">Lates calcarifer</name>
    <name type="common">Barramundi</name>
    <name type="synonym">Holocentrus calcarifer</name>
    <dbReference type="NCBI Taxonomy" id="8187"/>
    <lineage>
        <taxon>Eukaryota</taxon>
        <taxon>Metazoa</taxon>
        <taxon>Chordata</taxon>
        <taxon>Craniata</taxon>
        <taxon>Vertebrata</taxon>
        <taxon>Euteleostomi</taxon>
        <taxon>Actinopterygii</taxon>
        <taxon>Neopterygii</taxon>
        <taxon>Teleostei</taxon>
        <taxon>Neoteleostei</taxon>
        <taxon>Acanthomorphata</taxon>
        <taxon>Carangaria</taxon>
        <taxon>Carangaria incertae sedis</taxon>
        <taxon>Centropomidae</taxon>
        <taxon>Lates</taxon>
    </lineage>
</organism>
<dbReference type="AlphaFoldDB" id="A0AAJ7PTJ8"/>
<feature type="domain" description="TNFR-Cys" evidence="4">
    <location>
        <begin position="65"/>
        <end position="106"/>
    </location>
</feature>
<keyword evidence="2" id="KW-1133">Transmembrane helix</keyword>
<dbReference type="CTD" id="939"/>
<dbReference type="Gene3D" id="2.10.50.10">
    <property type="entry name" value="Tumor Necrosis Factor Receptor, subunit A, domain 2"/>
    <property type="match status" value="2"/>
</dbReference>
<evidence type="ECO:0000313" key="6">
    <source>
        <dbReference type="RefSeq" id="XP_018538262.1"/>
    </source>
</evidence>